<evidence type="ECO:0000256" key="5">
    <source>
        <dbReference type="ARBA" id="ARBA00022900"/>
    </source>
</evidence>
<evidence type="ECO:0000256" key="6">
    <source>
        <dbReference type="ARBA" id="ARBA00023157"/>
    </source>
</evidence>
<evidence type="ECO:0000256" key="2">
    <source>
        <dbReference type="ARBA" id="ARBA00010472"/>
    </source>
</evidence>
<dbReference type="SUPFAM" id="SSF55399">
    <property type="entry name" value="Subtilisin inhibitor"/>
    <property type="match status" value="1"/>
</dbReference>
<organism evidence="9 10">
    <name type="scientific">Kineosporia mesophila</name>
    <dbReference type="NCBI Taxonomy" id="566012"/>
    <lineage>
        <taxon>Bacteria</taxon>
        <taxon>Bacillati</taxon>
        <taxon>Actinomycetota</taxon>
        <taxon>Actinomycetes</taxon>
        <taxon>Kineosporiales</taxon>
        <taxon>Kineosporiaceae</taxon>
        <taxon>Kineosporia</taxon>
    </lineage>
</organism>
<name>A0ABP6ZKX5_9ACTN</name>
<comment type="caution">
    <text evidence="9">The sequence shown here is derived from an EMBL/GenBank/DDBJ whole genome shotgun (WGS) entry which is preliminary data.</text>
</comment>
<feature type="signal peptide" evidence="7">
    <location>
        <begin position="1"/>
        <end position="41"/>
    </location>
</feature>
<protein>
    <submittedName>
        <fullName evidence="9">SSI family serine proteinase inhibitor</fullName>
    </submittedName>
</protein>
<dbReference type="InterPro" id="IPR020054">
    <property type="entry name" value="Prot_inh_SSI_I16_CS"/>
</dbReference>
<dbReference type="InterPro" id="IPR036819">
    <property type="entry name" value="Subtilisin_inhibitor-like_sf"/>
</dbReference>
<keyword evidence="7" id="KW-0732">Signal</keyword>
<dbReference type="Gene3D" id="3.30.350.10">
    <property type="entry name" value="Subtilisin inhibitor-like"/>
    <property type="match status" value="1"/>
</dbReference>
<dbReference type="EMBL" id="BAAAZO010000003">
    <property type="protein sequence ID" value="GAA3609351.1"/>
    <property type="molecule type" value="Genomic_DNA"/>
</dbReference>
<evidence type="ECO:0000256" key="1">
    <source>
        <dbReference type="ARBA" id="ARBA00004613"/>
    </source>
</evidence>
<evidence type="ECO:0000313" key="9">
    <source>
        <dbReference type="EMBL" id="GAA3609351.1"/>
    </source>
</evidence>
<keyword evidence="4" id="KW-0646">Protease inhibitor</keyword>
<feature type="domain" description="Subtilisin inhibitor" evidence="8">
    <location>
        <begin position="68"/>
        <end position="131"/>
    </location>
</feature>
<reference evidence="10" key="1">
    <citation type="journal article" date="2019" name="Int. J. Syst. Evol. Microbiol.">
        <title>The Global Catalogue of Microorganisms (GCM) 10K type strain sequencing project: providing services to taxonomists for standard genome sequencing and annotation.</title>
        <authorList>
            <consortium name="The Broad Institute Genomics Platform"/>
            <consortium name="The Broad Institute Genome Sequencing Center for Infectious Disease"/>
            <person name="Wu L."/>
            <person name="Ma J."/>
        </authorList>
    </citation>
    <scope>NUCLEOTIDE SEQUENCE [LARGE SCALE GENOMIC DNA]</scope>
    <source>
        <strain evidence="10">JCM 16902</strain>
    </source>
</reference>
<gene>
    <name evidence="9" type="ORF">GCM10022223_26770</name>
</gene>
<evidence type="ECO:0000256" key="7">
    <source>
        <dbReference type="SAM" id="SignalP"/>
    </source>
</evidence>
<feature type="chain" id="PRO_5047357771" evidence="7">
    <location>
        <begin position="42"/>
        <end position="161"/>
    </location>
</feature>
<dbReference type="PROSITE" id="PS00999">
    <property type="entry name" value="SSI"/>
    <property type="match status" value="1"/>
</dbReference>
<evidence type="ECO:0000256" key="4">
    <source>
        <dbReference type="ARBA" id="ARBA00022690"/>
    </source>
</evidence>
<keyword evidence="10" id="KW-1185">Reference proteome</keyword>
<evidence type="ECO:0000256" key="3">
    <source>
        <dbReference type="ARBA" id="ARBA00022525"/>
    </source>
</evidence>
<evidence type="ECO:0000259" key="8">
    <source>
        <dbReference type="Pfam" id="PF00720"/>
    </source>
</evidence>
<comment type="similarity">
    <text evidence="2">Belongs to the protease inhibitor I16 (SSI) family.</text>
</comment>
<evidence type="ECO:0000313" key="10">
    <source>
        <dbReference type="Proteomes" id="UP001501074"/>
    </source>
</evidence>
<sequence>MDHQRTARPNITDRRRPRPGPLLLAALLALVAVLATGCASDSDSGTVTPQDAPGPATDLTIKVTDGKTTTWSLTCDPAGGDHPDASAACATLEKSGTQALGTPATDQMCTQIFGGEQTATITGTWKGKAVNASLSRKDGCEVARWDQLDPLLPKTSGAQAR</sequence>
<dbReference type="Proteomes" id="UP001501074">
    <property type="component" value="Unassembled WGS sequence"/>
</dbReference>
<accession>A0ABP6ZKX5</accession>
<dbReference type="InterPro" id="IPR023549">
    <property type="entry name" value="Subtilisin_inhibitor"/>
</dbReference>
<dbReference type="RefSeq" id="WP_231483406.1">
    <property type="nucleotide sequence ID" value="NZ_BAAAZO010000003.1"/>
</dbReference>
<comment type="subcellular location">
    <subcellularLocation>
        <location evidence="1">Secreted</location>
    </subcellularLocation>
</comment>
<proteinExistence type="inferred from homology"/>
<keyword evidence="5" id="KW-0722">Serine protease inhibitor</keyword>
<keyword evidence="6" id="KW-1015">Disulfide bond</keyword>
<dbReference type="Pfam" id="PF00720">
    <property type="entry name" value="SSI"/>
    <property type="match status" value="1"/>
</dbReference>
<keyword evidence="3" id="KW-0964">Secreted</keyword>